<sequence>MAAAARRSHVERAADVGTQAMSTAAMVQKVAQDTAERVAAETSARVSKQYEAAIAELTKTLDKNTKRALKSVRAAADVAQAANPVKGKKNKKK</sequence>
<gene>
    <name evidence="1" type="ORF">IEZ26_16985</name>
</gene>
<protein>
    <recommendedName>
        <fullName evidence="3">Phasin domain-containing protein</fullName>
    </recommendedName>
</protein>
<name>A0ABR8NHD8_9ACTN</name>
<keyword evidence="2" id="KW-1185">Reference proteome</keyword>
<evidence type="ECO:0000313" key="1">
    <source>
        <dbReference type="EMBL" id="MBD3926324.1"/>
    </source>
</evidence>
<dbReference type="RefSeq" id="WP_191196148.1">
    <property type="nucleotide sequence ID" value="NZ_JACXYZ010000002.1"/>
</dbReference>
<accession>A0ABR8NHD8</accession>
<reference evidence="1 2" key="1">
    <citation type="submission" date="2020-09" db="EMBL/GenBank/DDBJ databases">
        <title>novel species in genus Nocardioides.</title>
        <authorList>
            <person name="Zhang G."/>
        </authorList>
    </citation>
    <scope>NUCLEOTIDE SEQUENCE [LARGE SCALE GENOMIC DNA]</scope>
    <source>
        <strain evidence="1 2">KCTC 39551</strain>
    </source>
</reference>
<organism evidence="1 2">
    <name type="scientific">Nocardioides cavernae</name>
    <dbReference type="NCBI Taxonomy" id="1921566"/>
    <lineage>
        <taxon>Bacteria</taxon>
        <taxon>Bacillati</taxon>
        <taxon>Actinomycetota</taxon>
        <taxon>Actinomycetes</taxon>
        <taxon>Propionibacteriales</taxon>
        <taxon>Nocardioidaceae</taxon>
        <taxon>Nocardioides</taxon>
    </lineage>
</organism>
<comment type="caution">
    <text evidence="1">The sequence shown here is derived from an EMBL/GenBank/DDBJ whole genome shotgun (WGS) entry which is preliminary data.</text>
</comment>
<evidence type="ECO:0000313" key="2">
    <source>
        <dbReference type="Proteomes" id="UP000618818"/>
    </source>
</evidence>
<dbReference type="EMBL" id="JACXYZ010000002">
    <property type="protein sequence ID" value="MBD3926324.1"/>
    <property type="molecule type" value="Genomic_DNA"/>
</dbReference>
<evidence type="ECO:0008006" key="3">
    <source>
        <dbReference type="Google" id="ProtNLM"/>
    </source>
</evidence>
<proteinExistence type="predicted"/>
<dbReference type="Proteomes" id="UP000618818">
    <property type="component" value="Unassembled WGS sequence"/>
</dbReference>